<evidence type="ECO:0000313" key="9">
    <source>
        <dbReference type="Proteomes" id="UP001494672"/>
    </source>
</evidence>
<dbReference type="InterPro" id="IPR006043">
    <property type="entry name" value="NCS2"/>
</dbReference>
<comment type="similarity">
    <text evidence="2">Belongs to the nucleobase:cation symporter-2 (NCS2) (TC 2.A.40) family.</text>
</comment>
<keyword evidence="6 7" id="KW-0472">Membrane</keyword>
<evidence type="ECO:0000256" key="3">
    <source>
        <dbReference type="ARBA" id="ARBA00022448"/>
    </source>
</evidence>
<comment type="caution">
    <text evidence="8">The sequence shown here is derived from an EMBL/GenBank/DDBJ whole genome shotgun (WGS) entry which is preliminary data.</text>
</comment>
<keyword evidence="9" id="KW-1185">Reference proteome</keyword>
<feature type="transmembrane region" description="Helical" evidence="7">
    <location>
        <begin position="97"/>
        <end position="116"/>
    </location>
</feature>
<comment type="subcellular location">
    <subcellularLocation>
        <location evidence="1">Membrane</location>
        <topology evidence="1">Multi-pass membrane protein</topology>
    </subcellularLocation>
</comment>
<evidence type="ECO:0000313" key="8">
    <source>
        <dbReference type="EMBL" id="MEQ2592727.1"/>
    </source>
</evidence>
<evidence type="ECO:0000256" key="2">
    <source>
        <dbReference type="ARBA" id="ARBA00008821"/>
    </source>
</evidence>
<reference evidence="8 9" key="1">
    <citation type="submission" date="2024-04" db="EMBL/GenBank/DDBJ databases">
        <title>Human intestinal bacterial collection.</title>
        <authorList>
            <person name="Pauvert C."/>
            <person name="Hitch T.C.A."/>
            <person name="Clavel T."/>
        </authorList>
    </citation>
    <scope>NUCLEOTIDE SEQUENCE [LARGE SCALE GENOMIC DNA]</scope>
    <source>
        <strain evidence="8 9">CLA-AA-H181</strain>
    </source>
</reference>
<evidence type="ECO:0000256" key="1">
    <source>
        <dbReference type="ARBA" id="ARBA00004141"/>
    </source>
</evidence>
<name>A0ABV1IAQ4_9FIRM</name>
<feature type="transmembrane region" description="Helical" evidence="7">
    <location>
        <begin position="72"/>
        <end position="90"/>
    </location>
</feature>
<dbReference type="EMBL" id="JBBNGJ010000004">
    <property type="protein sequence ID" value="MEQ2592727.1"/>
    <property type="molecule type" value="Genomic_DNA"/>
</dbReference>
<evidence type="ECO:0000256" key="5">
    <source>
        <dbReference type="ARBA" id="ARBA00022989"/>
    </source>
</evidence>
<feature type="transmembrane region" description="Helical" evidence="7">
    <location>
        <begin position="21"/>
        <end position="40"/>
    </location>
</feature>
<organism evidence="8 9">
    <name type="scientific">Coprococcus aceti</name>
    <dbReference type="NCBI Taxonomy" id="2981786"/>
    <lineage>
        <taxon>Bacteria</taxon>
        <taxon>Bacillati</taxon>
        <taxon>Bacillota</taxon>
        <taxon>Clostridia</taxon>
        <taxon>Lachnospirales</taxon>
        <taxon>Lachnospiraceae</taxon>
        <taxon>Coprococcus</taxon>
    </lineage>
</organism>
<dbReference type="Proteomes" id="UP001494672">
    <property type="component" value="Unassembled WGS sequence"/>
</dbReference>
<keyword evidence="5 7" id="KW-1133">Transmembrane helix</keyword>
<gene>
    <name evidence="8" type="ORF">AAAU18_07315</name>
</gene>
<keyword evidence="4 7" id="KW-0812">Transmembrane</keyword>
<dbReference type="PANTHER" id="PTHR42810:SF2">
    <property type="entry name" value="PURINE PERMEASE C1399.01C-RELATED"/>
    <property type="match status" value="1"/>
</dbReference>
<evidence type="ECO:0000256" key="7">
    <source>
        <dbReference type="SAM" id="Phobius"/>
    </source>
</evidence>
<evidence type="ECO:0000256" key="4">
    <source>
        <dbReference type="ARBA" id="ARBA00022692"/>
    </source>
</evidence>
<accession>A0ABV1IAQ4</accession>
<evidence type="ECO:0000256" key="6">
    <source>
        <dbReference type="ARBA" id="ARBA00023136"/>
    </source>
</evidence>
<sequence length="140" mass="14670">MASIIIVAGACGLDAKQSAQLIQSAMIIAGIGSLIQMFPIWKIGSGLPIVMGISFTFVSVFCYLGPTYGYNAIVGAVLVGGPIEGTLGLFAKYWKQLSVLFGLVVGYIVAVCMGMVDFSALSGTSVIALPHIMPFKPEFN</sequence>
<protein>
    <submittedName>
        <fullName evidence="8">Solute carrier family 23 protein</fullName>
    </submittedName>
</protein>
<proteinExistence type="inferred from homology"/>
<dbReference type="Pfam" id="PF00860">
    <property type="entry name" value="Xan_ur_permease"/>
    <property type="match status" value="2"/>
</dbReference>
<keyword evidence="3" id="KW-0813">Transport</keyword>
<dbReference type="PANTHER" id="PTHR42810">
    <property type="entry name" value="PURINE PERMEASE C1399.01C-RELATED"/>
    <property type="match status" value="1"/>
</dbReference>
<dbReference type="RefSeq" id="WP_331473914.1">
    <property type="nucleotide sequence ID" value="NZ_JBBNGJ010000004.1"/>
</dbReference>
<feature type="transmembrane region" description="Helical" evidence="7">
    <location>
        <begin position="47"/>
        <end position="66"/>
    </location>
</feature>